<dbReference type="Pfam" id="PF22673">
    <property type="entry name" value="MCP-like_PDC_1"/>
    <property type="match status" value="1"/>
</dbReference>
<name>A0ABW2LSI5_9PSEU</name>
<reference evidence="2" key="1">
    <citation type="journal article" date="2019" name="Int. J. Syst. Evol. Microbiol.">
        <title>The Global Catalogue of Microorganisms (GCM) 10K type strain sequencing project: providing services to taxonomists for standard genome sequencing and annotation.</title>
        <authorList>
            <consortium name="The Broad Institute Genomics Platform"/>
            <consortium name="The Broad Institute Genome Sequencing Center for Infectious Disease"/>
            <person name="Wu L."/>
            <person name="Ma J."/>
        </authorList>
    </citation>
    <scope>NUCLEOTIDE SEQUENCE [LARGE SCALE GENOMIC DNA]</scope>
    <source>
        <strain evidence="2">WLHS5</strain>
    </source>
</reference>
<dbReference type="Proteomes" id="UP001596504">
    <property type="component" value="Unassembled WGS sequence"/>
</dbReference>
<comment type="caution">
    <text evidence="1">The sequence shown here is derived from an EMBL/GenBank/DDBJ whole genome shotgun (WGS) entry which is preliminary data.</text>
</comment>
<evidence type="ECO:0000313" key="2">
    <source>
        <dbReference type="Proteomes" id="UP001596504"/>
    </source>
</evidence>
<dbReference type="Gene3D" id="3.30.450.20">
    <property type="entry name" value="PAS domain"/>
    <property type="match status" value="1"/>
</dbReference>
<evidence type="ECO:0008006" key="3">
    <source>
        <dbReference type="Google" id="ProtNLM"/>
    </source>
</evidence>
<protein>
    <recommendedName>
        <fullName evidence="3">Cache domain-containing protein</fullName>
    </recommendedName>
</protein>
<sequence>MRERYLSTAADEVVEVLDDAFGWLGQLATQLHQLHAGVTRAGEVLRSEDLAALREAIFARLSEQPRLIAGTGVILAPDVLADREHWLEWWQNDSAGGAPVFLEVDHDPTSVGYYDYATAAWFARPERTGERVVVGPYVDYAGTDEYMLTLADPVRSGTRFLGVAAMDIRAKTFESLLLNSLGGVAQPVALLNATGRIVASNTPHKIAGSLVAERELDAQWPDFPVRLASAVECAGLPWRVVALHG</sequence>
<organism evidence="1 2">
    <name type="scientific">Saccharopolyspora griseoalba</name>
    <dbReference type="NCBI Taxonomy" id="1431848"/>
    <lineage>
        <taxon>Bacteria</taxon>
        <taxon>Bacillati</taxon>
        <taxon>Actinomycetota</taxon>
        <taxon>Actinomycetes</taxon>
        <taxon>Pseudonocardiales</taxon>
        <taxon>Pseudonocardiaceae</taxon>
        <taxon>Saccharopolyspora</taxon>
    </lineage>
</organism>
<dbReference type="EMBL" id="JBHTCJ010000014">
    <property type="protein sequence ID" value="MFC7344235.1"/>
    <property type="molecule type" value="Genomic_DNA"/>
</dbReference>
<keyword evidence="2" id="KW-1185">Reference proteome</keyword>
<dbReference type="CDD" id="cd12913">
    <property type="entry name" value="PDC1_MCP_like"/>
    <property type="match status" value="1"/>
</dbReference>
<gene>
    <name evidence="1" type="ORF">ACFQRI_22735</name>
</gene>
<accession>A0ABW2LSI5</accession>
<evidence type="ECO:0000313" key="1">
    <source>
        <dbReference type="EMBL" id="MFC7344235.1"/>
    </source>
</evidence>
<dbReference type="RefSeq" id="WP_380671832.1">
    <property type="nucleotide sequence ID" value="NZ_JBHTCJ010000014.1"/>
</dbReference>
<proteinExistence type="predicted"/>